<dbReference type="Proteomes" id="UP000192247">
    <property type="component" value="Unassembled WGS sequence"/>
</dbReference>
<feature type="region of interest" description="Disordered" evidence="1">
    <location>
        <begin position="101"/>
        <end position="193"/>
    </location>
</feature>
<feature type="compositionally biased region" description="Polar residues" evidence="1">
    <location>
        <begin position="101"/>
        <end position="120"/>
    </location>
</feature>
<organism evidence="3 4">
    <name type="scientific">Tropilaelaps mercedesae</name>
    <dbReference type="NCBI Taxonomy" id="418985"/>
    <lineage>
        <taxon>Eukaryota</taxon>
        <taxon>Metazoa</taxon>
        <taxon>Ecdysozoa</taxon>
        <taxon>Arthropoda</taxon>
        <taxon>Chelicerata</taxon>
        <taxon>Arachnida</taxon>
        <taxon>Acari</taxon>
        <taxon>Parasitiformes</taxon>
        <taxon>Mesostigmata</taxon>
        <taxon>Gamasina</taxon>
        <taxon>Dermanyssoidea</taxon>
        <taxon>Laelapidae</taxon>
        <taxon>Tropilaelaps</taxon>
    </lineage>
</organism>
<accession>A0A1V9X8M8</accession>
<comment type="caution">
    <text evidence="3">The sequence shown here is derived from an EMBL/GenBank/DDBJ whole genome shotgun (WGS) entry which is preliminary data.</text>
</comment>
<feature type="compositionally biased region" description="Polar residues" evidence="1">
    <location>
        <begin position="485"/>
        <end position="500"/>
    </location>
</feature>
<keyword evidence="2" id="KW-0732">Signal</keyword>
<feature type="region of interest" description="Disordered" evidence="1">
    <location>
        <begin position="358"/>
        <end position="500"/>
    </location>
</feature>
<evidence type="ECO:0000313" key="4">
    <source>
        <dbReference type="Proteomes" id="UP000192247"/>
    </source>
</evidence>
<evidence type="ECO:0000256" key="1">
    <source>
        <dbReference type="SAM" id="MobiDB-lite"/>
    </source>
</evidence>
<feature type="signal peptide" evidence="2">
    <location>
        <begin position="1"/>
        <end position="19"/>
    </location>
</feature>
<protein>
    <submittedName>
        <fullName evidence="3">Uncharacterized protein</fullName>
    </submittedName>
</protein>
<keyword evidence="4" id="KW-1185">Reference proteome</keyword>
<gene>
    <name evidence="3" type="ORF">BIW11_11966</name>
</gene>
<dbReference type="InParanoid" id="A0A1V9X8M8"/>
<evidence type="ECO:0000313" key="3">
    <source>
        <dbReference type="EMBL" id="OQR69925.1"/>
    </source>
</evidence>
<sequence length="500" mass="52880">MMPLRCVAVLLALAVGIEGAALRSDESSAEPYTAPVVWDPKDISMSPQKPYVTKTGELRKLFRQSDKTQSILKQFAALAATAEKNQALIKKLMREVQSLVSQRPNVTQATTSPAPDSTTKTHSSSEENDTSTTEGARNDEPTTPKVSLHAGVSHEHSGSLESSSEENDQTGTAAPTTQTTSENGVYENIPEHQAVSRVLTTEGAREYRPEATTVAHSTTSLMAELNEEAQVTNEGVREDDAELLTSTTGSSGFTTASQDGEIEDTIKIARGYSMDLTTMSNAIMNVISKAPSKDLIKAVTTKSGEEGVKATTRKATAAAIESIRMAGQEPTTKIFQADATDPSTTQWVDTRVKDATEVAHQDDAETTPAKKPQSALEDGGEPALNEKHTPKEQKEASTTEQARSDGGTDRSATEAYSTPGQLDNTTSGSVRSDNSDEVTTHGVEGSDAKQTTVPCTTNPDSEEARSGSAIGTCGTSVESEEQGAGEQNMTSSANSGAPGW</sequence>
<proteinExistence type="predicted"/>
<dbReference type="AlphaFoldDB" id="A0A1V9X8M8"/>
<feature type="compositionally biased region" description="Low complexity" evidence="1">
    <location>
        <begin position="169"/>
        <end position="180"/>
    </location>
</feature>
<feature type="chain" id="PRO_5012122163" evidence="2">
    <location>
        <begin position="20"/>
        <end position="500"/>
    </location>
</feature>
<dbReference type="EMBL" id="MNPL01019380">
    <property type="protein sequence ID" value="OQR69925.1"/>
    <property type="molecule type" value="Genomic_DNA"/>
</dbReference>
<feature type="compositionally biased region" description="Polar residues" evidence="1">
    <location>
        <begin position="414"/>
        <end position="432"/>
    </location>
</feature>
<evidence type="ECO:0000256" key="2">
    <source>
        <dbReference type="SAM" id="SignalP"/>
    </source>
</evidence>
<name>A0A1V9X8M8_9ACAR</name>
<feature type="compositionally biased region" description="Polar residues" evidence="1">
    <location>
        <begin position="448"/>
        <end position="459"/>
    </location>
</feature>
<feature type="compositionally biased region" description="Basic and acidic residues" evidence="1">
    <location>
        <begin position="384"/>
        <end position="412"/>
    </location>
</feature>
<dbReference type="OrthoDB" id="10684980at2759"/>
<reference evidence="3 4" key="1">
    <citation type="journal article" date="2017" name="Gigascience">
        <title>Draft genome of the honey bee ectoparasitic mite, Tropilaelaps mercedesae, is shaped by the parasitic life history.</title>
        <authorList>
            <person name="Dong X."/>
            <person name="Armstrong S.D."/>
            <person name="Xia D."/>
            <person name="Makepeace B.L."/>
            <person name="Darby A.C."/>
            <person name="Kadowaki T."/>
        </authorList>
    </citation>
    <scope>NUCLEOTIDE SEQUENCE [LARGE SCALE GENOMIC DNA]</scope>
    <source>
        <strain evidence="3">Wuxi-XJTLU</strain>
    </source>
</reference>